<dbReference type="Gene3D" id="2.130.10.10">
    <property type="entry name" value="YVTN repeat-like/Quinoprotein amine dehydrogenase"/>
    <property type="match status" value="1"/>
</dbReference>
<comment type="caution">
    <text evidence="2">The sequence shown here is derived from an EMBL/GenBank/DDBJ whole genome shotgun (WGS) entry which is preliminary data.</text>
</comment>
<feature type="repeat" description="WD" evidence="1">
    <location>
        <begin position="106"/>
        <end position="139"/>
    </location>
</feature>
<evidence type="ECO:0000313" key="2">
    <source>
        <dbReference type="EMBL" id="KAK0622029.1"/>
    </source>
</evidence>
<accession>A0AA39WUV3</accession>
<protein>
    <submittedName>
        <fullName evidence="2">Uncharacterized protein</fullName>
    </submittedName>
</protein>
<organism evidence="2 3">
    <name type="scientific">Bombardia bombarda</name>
    <dbReference type="NCBI Taxonomy" id="252184"/>
    <lineage>
        <taxon>Eukaryota</taxon>
        <taxon>Fungi</taxon>
        <taxon>Dikarya</taxon>
        <taxon>Ascomycota</taxon>
        <taxon>Pezizomycotina</taxon>
        <taxon>Sordariomycetes</taxon>
        <taxon>Sordariomycetidae</taxon>
        <taxon>Sordariales</taxon>
        <taxon>Lasiosphaeriaceae</taxon>
        <taxon>Bombardia</taxon>
    </lineage>
</organism>
<dbReference type="PROSITE" id="PS50294">
    <property type="entry name" value="WD_REPEATS_REGION"/>
    <property type="match status" value="1"/>
</dbReference>
<keyword evidence="3" id="KW-1185">Reference proteome</keyword>
<dbReference type="EMBL" id="JAULSR010000004">
    <property type="protein sequence ID" value="KAK0622029.1"/>
    <property type="molecule type" value="Genomic_DNA"/>
</dbReference>
<dbReference type="PROSITE" id="PS50082">
    <property type="entry name" value="WD_REPEATS_2"/>
    <property type="match status" value="1"/>
</dbReference>
<dbReference type="InterPro" id="IPR036322">
    <property type="entry name" value="WD40_repeat_dom_sf"/>
</dbReference>
<name>A0AA39WUV3_9PEZI</name>
<gene>
    <name evidence="2" type="ORF">B0T17DRAFT_309537</name>
</gene>
<dbReference type="InterPro" id="IPR001680">
    <property type="entry name" value="WD40_rpt"/>
</dbReference>
<sequence>MKKDISGSYAEYISSHCGDMADEKAIIVWRSTHESNVLERYISIHEMLTGAVYRSPTLPAADRCIISPDCTLLALGVPERIIIAIIEVDSSTNSVVLDEKTWRQLKLKHSSLITCMEFSPDRTQLVVGFHSGKIEMWEF</sequence>
<dbReference type="Proteomes" id="UP001174934">
    <property type="component" value="Unassembled WGS sequence"/>
</dbReference>
<evidence type="ECO:0000313" key="3">
    <source>
        <dbReference type="Proteomes" id="UP001174934"/>
    </source>
</evidence>
<evidence type="ECO:0000256" key="1">
    <source>
        <dbReference type="PROSITE-ProRule" id="PRU00221"/>
    </source>
</evidence>
<dbReference type="SUPFAM" id="SSF50978">
    <property type="entry name" value="WD40 repeat-like"/>
    <property type="match status" value="1"/>
</dbReference>
<reference evidence="2" key="1">
    <citation type="submission" date="2023-06" db="EMBL/GenBank/DDBJ databases">
        <title>Genome-scale phylogeny and comparative genomics of the fungal order Sordariales.</title>
        <authorList>
            <consortium name="Lawrence Berkeley National Laboratory"/>
            <person name="Hensen N."/>
            <person name="Bonometti L."/>
            <person name="Westerberg I."/>
            <person name="Brannstrom I.O."/>
            <person name="Guillou S."/>
            <person name="Cros-Aarteil S."/>
            <person name="Calhoun S."/>
            <person name="Haridas S."/>
            <person name="Kuo A."/>
            <person name="Mondo S."/>
            <person name="Pangilinan J."/>
            <person name="Riley R."/>
            <person name="LaButti K."/>
            <person name="Andreopoulos B."/>
            <person name="Lipzen A."/>
            <person name="Chen C."/>
            <person name="Yanf M."/>
            <person name="Daum C."/>
            <person name="Ng V."/>
            <person name="Clum A."/>
            <person name="Steindorff A."/>
            <person name="Ohm R."/>
            <person name="Martin F."/>
            <person name="Silar P."/>
            <person name="Natvig D."/>
            <person name="Lalanne C."/>
            <person name="Gautier V."/>
            <person name="Ament-velasquez S.L."/>
            <person name="Kruys A."/>
            <person name="Hutchinson M.I."/>
            <person name="Powell A.J."/>
            <person name="Barry K."/>
            <person name="Miller A.N."/>
            <person name="Grigoriev I.V."/>
            <person name="Debuchy R."/>
            <person name="Gladieux P."/>
            <person name="Thoren M.H."/>
            <person name="Johannesson H."/>
        </authorList>
    </citation>
    <scope>NUCLEOTIDE SEQUENCE</scope>
    <source>
        <strain evidence="2">SMH3391-2</strain>
    </source>
</reference>
<dbReference type="InterPro" id="IPR015943">
    <property type="entry name" value="WD40/YVTN_repeat-like_dom_sf"/>
</dbReference>
<proteinExistence type="predicted"/>
<dbReference type="AlphaFoldDB" id="A0AA39WUV3"/>
<keyword evidence="1" id="KW-0853">WD repeat</keyword>